<feature type="compositionally biased region" description="Low complexity" evidence="2">
    <location>
        <begin position="124"/>
        <end position="148"/>
    </location>
</feature>
<keyword evidence="4" id="KW-1185">Reference proteome</keyword>
<feature type="region of interest" description="Disordered" evidence="2">
    <location>
        <begin position="108"/>
        <end position="150"/>
    </location>
</feature>
<dbReference type="InterPro" id="IPR046347">
    <property type="entry name" value="bZIP_sf"/>
</dbReference>
<reference evidence="3 4" key="1">
    <citation type="journal article" date="2020" name="ISME J.">
        <title>Uncovering the hidden diversity of litter-decomposition mechanisms in mushroom-forming fungi.</title>
        <authorList>
            <person name="Floudas D."/>
            <person name="Bentzer J."/>
            <person name="Ahren D."/>
            <person name="Johansson T."/>
            <person name="Persson P."/>
            <person name="Tunlid A."/>
        </authorList>
    </citation>
    <scope>NUCLEOTIDE SEQUENCE [LARGE SCALE GENOMIC DNA]</scope>
    <source>
        <strain evidence="3 4">CBS 406.79</strain>
    </source>
</reference>
<dbReference type="OrthoDB" id="3365874at2759"/>
<feature type="region of interest" description="Disordered" evidence="2">
    <location>
        <begin position="214"/>
        <end position="234"/>
    </location>
</feature>
<organism evidence="3 4">
    <name type="scientific">Collybiopsis confluens</name>
    <dbReference type="NCBI Taxonomy" id="2823264"/>
    <lineage>
        <taxon>Eukaryota</taxon>
        <taxon>Fungi</taxon>
        <taxon>Dikarya</taxon>
        <taxon>Basidiomycota</taxon>
        <taxon>Agaricomycotina</taxon>
        <taxon>Agaricomycetes</taxon>
        <taxon>Agaricomycetidae</taxon>
        <taxon>Agaricales</taxon>
        <taxon>Marasmiineae</taxon>
        <taxon>Omphalotaceae</taxon>
        <taxon>Collybiopsis</taxon>
    </lineage>
</organism>
<comment type="caution">
    <text evidence="3">The sequence shown here is derived from an EMBL/GenBank/DDBJ whole genome shotgun (WGS) entry which is preliminary data.</text>
</comment>
<feature type="coiled-coil region" evidence="1">
    <location>
        <begin position="31"/>
        <end position="70"/>
    </location>
</feature>
<evidence type="ECO:0000313" key="3">
    <source>
        <dbReference type="EMBL" id="KAF5375998.1"/>
    </source>
</evidence>
<feature type="region of interest" description="Disordered" evidence="2">
    <location>
        <begin position="255"/>
        <end position="296"/>
    </location>
</feature>
<proteinExistence type="predicted"/>
<dbReference type="AlphaFoldDB" id="A0A8H5M061"/>
<dbReference type="Gene3D" id="1.20.5.170">
    <property type="match status" value="1"/>
</dbReference>
<feature type="compositionally biased region" description="Low complexity" evidence="2">
    <location>
        <begin position="284"/>
        <end position="295"/>
    </location>
</feature>
<evidence type="ECO:0008006" key="5">
    <source>
        <dbReference type="Google" id="ProtNLM"/>
    </source>
</evidence>
<keyword evidence="1" id="KW-0175">Coiled coil</keyword>
<dbReference type="GO" id="GO:0003700">
    <property type="term" value="F:DNA-binding transcription factor activity"/>
    <property type="evidence" value="ECO:0007669"/>
    <property type="project" value="InterPro"/>
</dbReference>
<name>A0A8H5M061_9AGAR</name>
<protein>
    <recommendedName>
        <fullName evidence="5">BZIP domain-containing protein</fullName>
    </recommendedName>
</protein>
<evidence type="ECO:0000256" key="2">
    <source>
        <dbReference type="SAM" id="MobiDB-lite"/>
    </source>
</evidence>
<evidence type="ECO:0000256" key="1">
    <source>
        <dbReference type="SAM" id="Coils"/>
    </source>
</evidence>
<evidence type="ECO:0000313" key="4">
    <source>
        <dbReference type="Proteomes" id="UP000518752"/>
    </source>
</evidence>
<dbReference type="Proteomes" id="UP000518752">
    <property type="component" value="Unassembled WGS sequence"/>
</dbReference>
<dbReference type="EMBL" id="JAACJN010000093">
    <property type="protein sequence ID" value="KAF5375998.1"/>
    <property type="molecule type" value="Genomic_DNA"/>
</dbReference>
<sequence length="344" mass="37558">MVRGRKRDVSAPLTRSLVLQRDYRARKARYVTELESRCQKLENDNGRLSKEVEELKAQLLQKELDRQETLASLTTEAELEKAHALNNVMFTLSSAAASIKSFQALTMGPNHSPVEDPPLERKPSLSSKRSTRPSPSSSSSSPLSDFSSYTDAVPLPNSDIRPLQLYSPISNCSRARSVSLSDSWNELSPSILAQGLPQGQGDAEMEVPRAAALSQSHHHHDVRSSTSSYTPPQGRCSQVGPLLLDFSQSLSIPPPLPPPLLPRTLSSSFEDGPRGISNFKNGRSSSSSSSSAAAAAHHHIPTYDRIHGSTTGQMIPYSNEFISQGIPPSASYERTLSQSLRNWT</sequence>
<accession>A0A8H5M061</accession>
<dbReference type="SUPFAM" id="SSF57959">
    <property type="entry name" value="Leucine zipper domain"/>
    <property type="match status" value="1"/>
</dbReference>
<gene>
    <name evidence="3" type="ORF">D9757_008858</name>
</gene>